<sequence>MIHSLLSDSGKEKHLASLNVLNKDQWFMLWTLLNLKKQVSGSSSTCQLSSKQQQHSHSGDETNTNQTSITLNATENAQFVENNNNCATTQSIKIPSSDSRSEFKKTTSIHANTLMLPSMNGDHQSPSPSFLSGVANEFPSLGSMNESNNGRHMKHRMYDDDDKAWSPLLNDPINSNSKKHQIHEPLREDLPTLHQDLKGIQKKSSLRQPRHKKLPSSKPSLIPSSWMSEFQVRDEQKDHGTPIFIQHTAEMLKQELMIKKGLLPKRPRGRPRKNHNHTNSGNETFERGLIVHNVDMHPSKCRGSW</sequence>
<feature type="compositionally biased region" description="Basic residues" evidence="1">
    <location>
        <begin position="200"/>
        <end position="215"/>
    </location>
</feature>
<keyword evidence="3" id="KW-1185">Reference proteome</keyword>
<reference evidence="2 3" key="1">
    <citation type="journal article" date="2019" name="Sci. Rep.">
        <title>Nanopore sequencing improves the draft genome of the human pathogenic amoeba Naegleria fowleri.</title>
        <authorList>
            <person name="Liechti N."/>
            <person name="Schurch N."/>
            <person name="Bruggmann R."/>
            <person name="Wittwer M."/>
        </authorList>
    </citation>
    <scope>NUCLEOTIDE SEQUENCE [LARGE SCALE GENOMIC DNA]</scope>
    <source>
        <strain evidence="2 3">ATCC 30894</strain>
    </source>
</reference>
<feature type="compositionally biased region" description="Low complexity" evidence="1">
    <location>
        <begin position="47"/>
        <end position="56"/>
    </location>
</feature>
<feature type="region of interest" description="Disordered" evidence="1">
    <location>
        <begin position="200"/>
        <end position="222"/>
    </location>
</feature>
<dbReference type="Proteomes" id="UP000444721">
    <property type="component" value="Unassembled WGS sequence"/>
</dbReference>
<name>A0A6A5BPQ1_NAEFO</name>
<feature type="region of interest" description="Disordered" evidence="1">
    <location>
        <begin position="46"/>
        <end position="65"/>
    </location>
</feature>
<dbReference type="GeneID" id="68112114"/>
<evidence type="ECO:0000313" key="2">
    <source>
        <dbReference type="EMBL" id="KAF0976221.1"/>
    </source>
</evidence>
<protein>
    <submittedName>
        <fullName evidence="2">Uncharacterized protein</fullName>
    </submittedName>
</protein>
<dbReference type="EMBL" id="VFQX01000041">
    <property type="protein sequence ID" value="KAF0976221.1"/>
    <property type="molecule type" value="Genomic_DNA"/>
</dbReference>
<evidence type="ECO:0000256" key="1">
    <source>
        <dbReference type="SAM" id="MobiDB-lite"/>
    </source>
</evidence>
<dbReference type="VEuPathDB" id="AmoebaDB:NfTy_086100"/>
<dbReference type="VEuPathDB" id="AmoebaDB:NF0096510"/>
<dbReference type="AlphaFoldDB" id="A0A6A5BPQ1"/>
<feature type="region of interest" description="Disordered" evidence="1">
    <location>
        <begin position="264"/>
        <end position="284"/>
    </location>
</feature>
<dbReference type="RefSeq" id="XP_044560934.1">
    <property type="nucleotide sequence ID" value="XM_044708360.1"/>
</dbReference>
<feature type="compositionally biased region" description="Basic residues" evidence="1">
    <location>
        <begin position="264"/>
        <end position="276"/>
    </location>
</feature>
<comment type="caution">
    <text evidence="2">The sequence shown here is derived from an EMBL/GenBank/DDBJ whole genome shotgun (WGS) entry which is preliminary data.</text>
</comment>
<feature type="region of interest" description="Disordered" evidence="1">
    <location>
        <begin position="171"/>
        <end position="190"/>
    </location>
</feature>
<gene>
    <name evidence="2" type="ORF">FDP41_004896</name>
</gene>
<accession>A0A6A5BPQ1</accession>
<evidence type="ECO:0000313" key="3">
    <source>
        <dbReference type="Proteomes" id="UP000444721"/>
    </source>
</evidence>
<organism evidence="2 3">
    <name type="scientific">Naegleria fowleri</name>
    <name type="common">Brain eating amoeba</name>
    <dbReference type="NCBI Taxonomy" id="5763"/>
    <lineage>
        <taxon>Eukaryota</taxon>
        <taxon>Discoba</taxon>
        <taxon>Heterolobosea</taxon>
        <taxon>Tetramitia</taxon>
        <taxon>Eutetramitia</taxon>
        <taxon>Vahlkampfiidae</taxon>
        <taxon>Naegleria</taxon>
    </lineage>
</organism>
<proteinExistence type="predicted"/>
<dbReference type="VEuPathDB" id="AmoebaDB:FDP41_004896"/>